<name>A0A9P8L140_9PEZI</name>
<dbReference type="OrthoDB" id="8118055at2759"/>
<evidence type="ECO:0000256" key="9">
    <source>
        <dbReference type="RuleBase" id="RU361193"/>
    </source>
</evidence>
<evidence type="ECO:0000256" key="3">
    <source>
        <dbReference type="ARBA" id="ARBA00007658"/>
    </source>
</evidence>
<dbReference type="InterPro" id="IPR001382">
    <property type="entry name" value="Glyco_hydro_47"/>
</dbReference>
<feature type="compositionally biased region" description="Pro residues" evidence="10">
    <location>
        <begin position="697"/>
        <end position="706"/>
    </location>
</feature>
<evidence type="ECO:0000256" key="6">
    <source>
        <dbReference type="PIRSR" id="PIRSR601382-1"/>
    </source>
</evidence>
<dbReference type="InterPro" id="IPR050749">
    <property type="entry name" value="Glycosyl_Hydrolase_47"/>
</dbReference>
<feature type="active site" description="Proton donor" evidence="6">
    <location>
        <position position="278"/>
    </location>
</feature>
<dbReference type="GO" id="GO:0004571">
    <property type="term" value="F:mannosyl-oligosaccharide 1,2-alpha-mannosidase activity"/>
    <property type="evidence" value="ECO:0007669"/>
    <property type="project" value="InterPro"/>
</dbReference>
<dbReference type="EMBL" id="JAGHQL010000145">
    <property type="protein sequence ID" value="KAH0537445.1"/>
    <property type="molecule type" value="Genomic_DNA"/>
</dbReference>
<evidence type="ECO:0000256" key="1">
    <source>
        <dbReference type="ARBA" id="ARBA00001913"/>
    </source>
</evidence>
<dbReference type="Proteomes" id="UP000698800">
    <property type="component" value="Unassembled WGS sequence"/>
</dbReference>
<feature type="compositionally biased region" description="Basic and acidic residues" evidence="10">
    <location>
        <begin position="512"/>
        <end position="524"/>
    </location>
</feature>
<keyword evidence="5 8" id="KW-1015">Disulfide bond</keyword>
<feature type="binding site" evidence="7">
    <location>
        <position position="857"/>
    </location>
    <ligand>
        <name>Ca(2+)</name>
        <dbReference type="ChEBI" id="CHEBI:29108"/>
    </ligand>
</feature>
<feature type="active site" evidence="6">
    <location>
        <position position="553"/>
    </location>
</feature>
<gene>
    <name evidence="11" type="ORF">FGG08_005753</name>
</gene>
<evidence type="ECO:0000256" key="4">
    <source>
        <dbReference type="ARBA" id="ARBA00022801"/>
    </source>
</evidence>
<sequence>MLRLRRYRTFLIFAIFTTFILYHFRSIQWTPDAPLHTENPSDQGDAVVHTPNEITKEIRPNVAVVPAAESTEERIPPPSIPPISKPTQKIAQPTQPPVEKPLDETPPTNPNTQNAYVDDHSQSAQYVAPVPTSTSTSTSTSTTSTVIHWTKLPEHFPIPTESLIQLPTGTPKAIPKIQHVFSDESYHARTERERKQAAIKQQFKKAWVGYKEHAWLQDELSPITGDFRNPFCGWAATLVDSLDTLWIMGFEDEFKEALDALKTIDFTTSIRQDVPVFETTIRYLGGLLGAYDVSGGKYSILVKKAVELAEVLMGAFDTPNRMPVAYYYWKPAFASQPHRAPTRVVLAELGSLLLEFTRLAQITREPKYFDAVQRITDELEKYQDKTKLPGLWPTFIDASGCVTQQPPIPKIDNTEQAVISPPTDEGREDEIREGQKLSKDLANEVGAIDVNGLPKIPPDTKETQQDLPPNSNQEIFAKPPPIMLDGKPGVGGTDAPANTGKTEGHGLGWESSGKERPQRAKRQPDINGHCVPQGLASPPFSAVDSFTLGGMADSVYEYFPKEFMLLGGQEQYRRLYEKAIDVAKQYIFFRPMTPTGRDILISGSITASDQGLGDLYPHGEHLGCFIGGMLAIGAKIFEREEDLVVGAKLADGCVWSYESTTSGIMPEGFNLIPCDAKDCTWNETKWFESLTPDYVEPSPPPPPLPKKPIANATEASEATTSVPLDSDEAEPQIDTPAPRTRKEIATERIIESRLPPGFQSIHSPGYILRPEAIESVFILYRITGDSSWQTKGWKMFQAIMNATSAEFGNSAIADVTAGSPRQINEMESFFLAETMKYFYLLFSEPGVISLDDYVLNTEAHPFKRPK</sequence>
<proteinExistence type="inferred from homology"/>
<feature type="active site" evidence="6">
    <location>
        <position position="771"/>
    </location>
</feature>
<dbReference type="Gene3D" id="1.50.10.10">
    <property type="match status" value="2"/>
</dbReference>
<protein>
    <recommendedName>
        <fullName evidence="9">alpha-1,2-Mannosidase</fullName>
        <ecNumber evidence="9">3.2.1.-</ecNumber>
    </recommendedName>
</protein>
<comment type="caution">
    <text evidence="11">The sequence shown here is derived from an EMBL/GenBank/DDBJ whole genome shotgun (WGS) entry which is preliminary data.</text>
</comment>
<evidence type="ECO:0000313" key="12">
    <source>
        <dbReference type="Proteomes" id="UP000698800"/>
    </source>
</evidence>
<dbReference type="Pfam" id="PF01532">
    <property type="entry name" value="Glyco_hydro_47"/>
    <property type="match status" value="1"/>
</dbReference>
<dbReference type="GO" id="GO:0005509">
    <property type="term" value="F:calcium ion binding"/>
    <property type="evidence" value="ECO:0007669"/>
    <property type="project" value="InterPro"/>
</dbReference>
<dbReference type="EC" id="3.2.1.-" evidence="9"/>
<keyword evidence="7" id="KW-0479">Metal-binding</keyword>
<evidence type="ECO:0000256" key="5">
    <source>
        <dbReference type="ARBA" id="ARBA00023157"/>
    </source>
</evidence>
<comment type="cofactor">
    <cofactor evidence="1 7">
        <name>Ca(2+)</name>
        <dbReference type="ChEBI" id="CHEBI:29108"/>
    </cofactor>
</comment>
<feature type="active site" description="Proton donor" evidence="6">
    <location>
        <position position="667"/>
    </location>
</feature>
<keyword evidence="9" id="KW-0326">Glycosidase</keyword>
<feature type="region of interest" description="Disordered" evidence="10">
    <location>
        <begin position="67"/>
        <end position="114"/>
    </location>
</feature>
<feature type="region of interest" description="Disordered" evidence="10">
    <location>
        <begin position="487"/>
        <end position="533"/>
    </location>
</feature>
<feature type="compositionally biased region" description="Low complexity" evidence="10">
    <location>
        <begin position="712"/>
        <end position="721"/>
    </location>
</feature>
<accession>A0A9P8L140</accession>
<dbReference type="AlphaFoldDB" id="A0A9P8L140"/>
<keyword evidence="12" id="KW-1185">Reference proteome</keyword>
<dbReference type="InterPro" id="IPR036026">
    <property type="entry name" value="Seven-hairpin_glycosidases"/>
</dbReference>
<dbReference type="InterPro" id="IPR012341">
    <property type="entry name" value="6hp_glycosidase-like_sf"/>
</dbReference>
<dbReference type="GO" id="GO:0036503">
    <property type="term" value="P:ERAD pathway"/>
    <property type="evidence" value="ECO:0007669"/>
    <property type="project" value="UniProtKB-ARBA"/>
</dbReference>
<dbReference type="PRINTS" id="PR00747">
    <property type="entry name" value="GLYHDRLASE47"/>
</dbReference>
<evidence type="ECO:0000256" key="2">
    <source>
        <dbReference type="ARBA" id="ARBA00004922"/>
    </source>
</evidence>
<keyword evidence="7" id="KW-0106">Calcium</keyword>
<dbReference type="GO" id="GO:0005783">
    <property type="term" value="C:endoplasmic reticulum"/>
    <property type="evidence" value="ECO:0007669"/>
    <property type="project" value="TreeGrafter"/>
</dbReference>
<feature type="disulfide bond" evidence="8">
    <location>
        <begin position="624"/>
        <end position="653"/>
    </location>
</feature>
<comment type="similarity">
    <text evidence="3 9">Belongs to the glycosyl hydrolase 47 family.</text>
</comment>
<dbReference type="PANTHER" id="PTHR11742:SF103">
    <property type="entry name" value="ENDOPLASMIC RETICULUM MANNOSIDASE MNL2-RELATED"/>
    <property type="match status" value="1"/>
</dbReference>
<feature type="region of interest" description="Disordered" evidence="10">
    <location>
        <begin position="448"/>
        <end position="472"/>
    </location>
</feature>
<dbReference type="GO" id="GO:0005975">
    <property type="term" value="P:carbohydrate metabolic process"/>
    <property type="evidence" value="ECO:0007669"/>
    <property type="project" value="InterPro"/>
</dbReference>
<feature type="region of interest" description="Disordered" evidence="10">
    <location>
        <begin position="692"/>
        <end position="736"/>
    </location>
</feature>
<dbReference type="SUPFAM" id="SSF48225">
    <property type="entry name" value="Seven-hairpin glycosidases"/>
    <property type="match status" value="1"/>
</dbReference>
<evidence type="ECO:0000256" key="7">
    <source>
        <dbReference type="PIRSR" id="PIRSR601382-2"/>
    </source>
</evidence>
<reference evidence="11" key="1">
    <citation type="submission" date="2021-03" db="EMBL/GenBank/DDBJ databases">
        <title>Comparative genomics and phylogenomic investigation of the class Geoglossomycetes provide insights into ecological specialization and systematics.</title>
        <authorList>
            <person name="Melie T."/>
            <person name="Pirro S."/>
            <person name="Miller A.N."/>
            <person name="Quandt A."/>
        </authorList>
    </citation>
    <scope>NUCLEOTIDE SEQUENCE</scope>
    <source>
        <strain evidence="11">GBOQ0MN5Z8</strain>
    </source>
</reference>
<evidence type="ECO:0000256" key="10">
    <source>
        <dbReference type="SAM" id="MobiDB-lite"/>
    </source>
</evidence>
<dbReference type="PANTHER" id="PTHR11742">
    <property type="entry name" value="MANNOSYL-OLIGOSACCHARIDE ALPHA-1,2-MANNOSIDASE-RELATED"/>
    <property type="match status" value="1"/>
</dbReference>
<organism evidence="11 12">
    <name type="scientific">Glutinoglossum americanum</name>
    <dbReference type="NCBI Taxonomy" id="1670608"/>
    <lineage>
        <taxon>Eukaryota</taxon>
        <taxon>Fungi</taxon>
        <taxon>Dikarya</taxon>
        <taxon>Ascomycota</taxon>
        <taxon>Pezizomycotina</taxon>
        <taxon>Geoglossomycetes</taxon>
        <taxon>Geoglossales</taxon>
        <taxon>Geoglossaceae</taxon>
        <taxon>Glutinoglossum</taxon>
    </lineage>
</organism>
<keyword evidence="4 9" id="KW-0378">Hydrolase</keyword>
<comment type="pathway">
    <text evidence="2">Protein modification; protein glycosylation.</text>
</comment>
<evidence type="ECO:0000313" key="11">
    <source>
        <dbReference type="EMBL" id="KAH0537445.1"/>
    </source>
</evidence>
<dbReference type="GO" id="GO:0016020">
    <property type="term" value="C:membrane"/>
    <property type="evidence" value="ECO:0007669"/>
    <property type="project" value="InterPro"/>
</dbReference>
<evidence type="ECO:0000256" key="8">
    <source>
        <dbReference type="PIRSR" id="PIRSR601382-3"/>
    </source>
</evidence>